<dbReference type="FunFam" id="3.30.420.40:FF:000086">
    <property type="entry name" value="Glycerol kinase"/>
    <property type="match status" value="1"/>
</dbReference>
<evidence type="ECO:0000256" key="6">
    <source>
        <dbReference type="ARBA" id="ARBA00022777"/>
    </source>
</evidence>
<dbReference type="GO" id="GO:0006641">
    <property type="term" value="P:triglyceride metabolic process"/>
    <property type="evidence" value="ECO:0007669"/>
    <property type="project" value="TreeGrafter"/>
</dbReference>
<dbReference type="FunFam" id="3.30.420.40:FF:000108">
    <property type="entry name" value="Glycerol kinase, glycosomal"/>
    <property type="match status" value="1"/>
</dbReference>
<evidence type="ECO:0000256" key="5">
    <source>
        <dbReference type="ARBA" id="ARBA00022741"/>
    </source>
</evidence>
<evidence type="ECO:0000259" key="11">
    <source>
        <dbReference type="Pfam" id="PF00370"/>
    </source>
</evidence>
<keyword evidence="4 10" id="KW-0808">Transferase</keyword>
<dbReference type="PROSITE" id="PS00445">
    <property type="entry name" value="FGGY_KINASES_2"/>
    <property type="match status" value="1"/>
</dbReference>
<feature type="domain" description="Carbohydrate kinase FGGY N-terminal" evidence="11">
    <location>
        <begin position="12"/>
        <end position="246"/>
    </location>
</feature>
<dbReference type="PANTHER" id="PTHR10196">
    <property type="entry name" value="SUGAR KINASE"/>
    <property type="match status" value="1"/>
</dbReference>
<organism evidence="13 14">
    <name type="scientific">Aromia moschata</name>
    <dbReference type="NCBI Taxonomy" id="1265417"/>
    <lineage>
        <taxon>Eukaryota</taxon>
        <taxon>Metazoa</taxon>
        <taxon>Ecdysozoa</taxon>
        <taxon>Arthropoda</taxon>
        <taxon>Hexapoda</taxon>
        <taxon>Insecta</taxon>
        <taxon>Pterygota</taxon>
        <taxon>Neoptera</taxon>
        <taxon>Endopterygota</taxon>
        <taxon>Coleoptera</taxon>
        <taxon>Polyphaga</taxon>
        <taxon>Cucujiformia</taxon>
        <taxon>Chrysomeloidea</taxon>
        <taxon>Cerambycidae</taxon>
        <taxon>Cerambycinae</taxon>
        <taxon>Callichromatini</taxon>
        <taxon>Aromia</taxon>
    </lineage>
</organism>
<dbReference type="SUPFAM" id="SSF53067">
    <property type="entry name" value="Actin-like ATPase domain"/>
    <property type="match status" value="2"/>
</dbReference>
<evidence type="ECO:0000256" key="4">
    <source>
        <dbReference type="ARBA" id="ARBA00022679"/>
    </source>
</evidence>
<evidence type="ECO:0000256" key="2">
    <source>
        <dbReference type="ARBA" id="ARBA00009156"/>
    </source>
</evidence>
<evidence type="ECO:0000313" key="14">
    <source>
        <dbReference type="Proteomes" id="UP001162162"/>
    </source>
</evidence>
<dbReference type="GO" id="GO:0006071">
    <property type="term" value="P:glycerol metabolic process"/>
    <property type="evidence" value="ECO:0007669"/>
    <property type="project" value="UniProtKB-KW"/>
</dbReference>
<dbReference type="InterPro" id="IPR000577">
    <property type="entry name" value="Carb_kinase_FGGY"/>
</dbReference>
<feature type="domain" description="Carbohydrate kinase FGGY C-terminal" evidence="12">
    <location>
        <begin position="278"/>
        <end position="462"/>
    </location>
</feature>
<sequence>MARRNSGEPPLIGVIDAGTRTVKFCVFPSQHTKELAEHTVDITTYTPKEGWSEQDPKEILNAVKSCMQQVVHQIGPQARSVVTLGITNQRETTIVWDKTTGEPLHNAIVWSDIRTNTTVDIILAKVPDNNTNYFKQICGLPISPYFSAFKLKWLMHYVPQVRKAVKANKCLFGTVDTWILWNLTGGTEGGLHITDVTNASRTFLMNIELSNWDPLLLHTFKIPVEILPEIRSSSEILRESLQRMAFGGRFNIGGNQQASLVGQRCMKEGQAKNTYRSGCFLLYNTGTSRVQSTHGLVTTVAYKFGNAPTVYALEGSVAVAGAAMKWLRDNMGFIKDVQKDTESLAQEVFNTGDVYFVPAFNGLYAPYWRKDARGIICGLTAFSTKQHIIRAALEAVCFQTRDILEAMKKDCGIPLSKIHVDGKMTTNNLLMQLQADISGIPVIRAQSQDITALGMAIAAGAAEGIDIWDINAEERELVPSDTFLPTSTEDERDARYTKWKMAVQRSLGWAFAKKTSIMTEERYKLLASIPGGLYLISSFGLIALSQYLSAEVV</sequence>
<dbReference type="InterPro" id="IPR005999">
    <property type="entry name" value="Glycerol_kin"/>
</dbReference>
<dbReference type="AlphaFoldDB" id="A0AAV8XCD7"/>
<dbReference type="InterPro" id="IPR018483">
    <property type="entry name" value="Carb_kinase_FGGY_CS"/>
</dbReference>
<name>A0AAV8XCD7_9CUCU</name>
<evidence type="ECO:0000256" key="9">
    <source>
        <dbReference type="ARBA" id="ARBA00043149"/>
    </source>
</evidence>
<dbReference type="InterPro" id="IPR018485">
    <property type="entry name" value="FGGY_C"/>
</dbReference>
<dbReference type="PANTHER" id="PTHR10196:SF40">
    <property type="entry name" value="GLYCEROL KINASE"/>
    <property type="match status" value="1"/>
</dbReference>
<dbReference type="Pfam" id="PF00370">
    <property type="entry name" value="FGGY_N"/>
    <property type="match status" value="1"/>
</dbReference>
<evidence type="ECO:0000259" key="12">
    <source>
        <dbReference type="Pfam" id="PF02782"/>
    </source>
</evidence>
<keyword evidence="14" id="KW-1185">Reference proteome</keyword>
<keyword evidence="8" id="KW-0067">ATP-binding</keyword>
<proteinExistence type="inferred from homology"/>
<comment type="pathway">
    <text evidence="1">Polyol metabolism; glycerol degradation via glycerol kinase pathway; sn-glycerol 3-phosphate from glycerol: step 1/1.</text>
</comment>
<dbReference type="NCBIfam" id="NF000756">
    <property type="entry name" value="PRK00047.1"/>
    <property type="match status" value="1"/>
</dbReference>
<keyword evidence="7" id="KW-0319">Glycerol metabolism</keyword>
<gene>
    <name evidence="13" type="ORF">NQ318_022212</name>
</gene>
<keyword evidence="5" id="KW-0547">Nucleotide-binding</keyword>
<dbReference type="Pfam" id="PF02782">
    <property type="entry name" value="FGGY_C"/>
    <property type="match status" value="1"/>
</dbReference>
<keyword evidence="6 10" id="KW-0418">Kinase</keyword>
<dbReference type="Gene3D" id="3.30.420.40">
    <property type="match status" value="2"/>
</dbReference>
<comment type="caution">
    <text evidence="13">The sequence shown here is derived from an EMBL/GenBank/DDBJ whole genome shotgun (WGS) entry which is preliminary data.</text>
</comment>
<dbReference type="InterPro" id="IPR043129">
    <property type="entry name" value="ATPase_NBD"/>
</dbReference>
<dbReference type="GO" id="GO:0005739">
    <property type="term" value="C:mitochondrion"/>
    <property type="evidence" value="ECO:0007669"/>
    <property type="project" value="TreeGrafter"/>
</dbReference>
<dbReference type="GO" id="GO:0005524">
    <property type="term" value="F:ATP binding"/>
    <property type="evidence" value="ECO:0007669"/>
    <property type="project" value="UniProtKB-KW"/>
</dbReference>
<dbReference type="InterPro" id="IPR018484">
    <property type="entry name" value="FGGY_N"/>
</dbReference>
<dbReference type="InterPro" id="IPR042018">
    <property type="entry name" value="GK1-3_metazoan-type"/>
</dbReference>
<dbReference type="EC" id="2.7.1.30" evidence="3"/>
<evidence type="ECO:0000313" key="13">
    <source>
        <dbReference type="EMBL" id="KAJ8936130.1"/>
    </source>
</evidence>
<dbReference type="NCBIfam" id="TIGR01311">
    <property type="entry name" value="glycerol_kin"/>
    <property type="match status" value="1"/>
</dbReference>
<accession>A0AAV8XCD7</accession>
<evidence type="ECO:0000256" key="10">
    <source>
        <dbReference type="RuleBase" id="RU003733"/>
    </source>
</evidence>
<evidence type="ECO:0000256" key="1">
    <source>
        <dbReference type="ARBA" id="ARBA00005190"/>
    </source>
</evidence>
<evidence type="ECO:0000256" key="8">
    <source>
        <dbReference type="ARBA" id="ARBA00022840"/>
    </source>
</evidence>
<evidence type="ECO:0000256" key="3">
    <source>
        <dbReference type="ARBA" id="ARBA00012099"/>
    </source>
</evidence>
<dbReference type="PIRSF" id="PIRSF000538">
    <property type="entry name" value="GlpK"/>
    <property type="match status" value="1"/>
</dbReference>
<dbReference type="Proteomes" id="UP001162162">
    <property type="component" value="Unassembled WGS sequence"/>
</dbReference>
<dbReference type="GO" id="GO:0046167">
    <property type="term" value="P:glycerol-3-phosphate biosynthetic process"/>
    <property type="evidence" value="ECO:0007669"/>
    <property type="project" value="TreeGrafter"/>
</dbReference>
<dbReference type="CDD" id="cd07792">
    <property type="entry name" value="ASKHA_NBD_FGGY_GK1-3-like"/>
    <property type="match status" value="1"/>
</dbReference>
<dbReference type="EMBL" id="JAPWTK010000780">
    <property type="protein sequence ID" value="KAJ8936130.1"/>
    <property type="molecule type" value="Genomic_DNA"/>
</dbReference>
<protein>
    <recommendedName>
        <fullName evidence="3">glycerol kinase</fullName>
        <ecNumber evidence="3">2.7.1.30</ecNumber>
    </recommendedName>
    <alternativeName>
        <fullName evidence="9">ATP:glycerol 3-phosphotransferase</fullName>
    </alternativeName>
</protein>
<dbReference type="GO" id="GO:0004370">
    <property type="term" value="F:glycerol kinase activity"/>
    <property type="evidence" value="ECO:0007669"/>
    <property type="project" value="UniProtKB-EC"/>
</dbReference>
<evidence type="ECO:0000256" key="7">
    <source>
        <dbReference type="ARBA" id="ARBA00022798"/>
    </source>
</evidence>
<reference evidence="13" key="1">
    <citation type="journal article" date="2023" name="Insect Mol. Biol.">
        <title>Genome sequencing provides insights into the evolution of gene families encoding plant cell wall-degrading enzymes in longhorned beetles.</title>
        <authorList>
            <person name="Shin N.R."/>
            <person name="Okamura Y."/>
            <person name="Kirsch R."/>
            <person name="Pauchet Y."/>
        </authorList>
    </citation>
    <scope>NUCLEOTIDE SEQUENCE</scope>
    <source>
        <strain evidence="13">AMC_N1</strain>
    </source>
</reference>
<comment type="similarity">
    <text evidence="2 10">Belongs to the FGGY kinase family.</text>
</comment>